<evidence type="ECO:0000256" key="12">
    <source>
        <dbReference type="HAMAP-Rule" id="MF_00176"/>
    </source>
</evidence>
<gene>
    <name evidence="12" type="primary">serS</name>
    <name evidence="16" type="ORF">A3C58_00545</name>
</gene>
<evidence type="ECO:0000256" key="1">
    <source>
        <dbReference type="ARBA" id="ARBA00004496"/>
    </source>
</evidence>
<dbReference type="PROSITE" id="PS50862">
    <property type="entry name" value="AA_TRNA_LIGASE_II"/>
    <property type="match status" value="1"/>
</dbReference>
<dbReference type="STRING" id="1802205.A3C58_00545"/>
<protein>
    <recommendedName>
        <fullName evidence="12">Serine--tRNA ligase</fullName>
        <ecNumber evidence="12">6.1.1.11</ecNumber>
    </recommendedName>
    <alternativeName>
        <fullName evidence="12">Seryl-tRNA synthetase</fullName>
        <shortName evidence="12">SerRS</shortName>
    </alternativeName>
    <alternativeName>
        <fullName evidence="12">Seryl-tRNA(Ser/Sec) synthetase</fullName>
    </alternativeName>
</protein>
<evidence type="ECO:0000256" key="10">
    <source>
        <dbReference type="ARBA" id="ARBA00047929"/>
    </source>
</evidence>
<evidence type="ECO:0000256" key="6">
    <source>
        <dbReference type="ARBA" id="ARBA00022741"/>
    </source>
</evidence>
<evidence type="ECO:0000256" key="7">
    <source>
        <dbReference type="ARBA" id="ARBA00022840"/>
    </source>
</evidence>
<evidence type="ECO:0000256" key="9">
    <source>
        <dbReference type="ARBA" id="ARBA00023146"/>
    </source>
</evidence>
<dbReference type="InterPro" id="IPR002314">
    <property type="entry name" value="aa-tRNA-synt_IIb"/>
</dbReference>
<dbReference type="SUPFAM" id="SSF55681">
    <property type="entry name" value="Class II aaRS and biotin synthetases"/>
    <property type="match status" value="1"/>
</dbReference>
<dbReference type="GO" id="GO:0004828">
    <property type="term" value="F:serine-tRNA ligase activity"/>
    <property type="evidence" value="ECO:0007669"/>
    <property type="project" value="UniProtKB-UniRule"/>
</dbReference>
<dbReference type="GO" id="GO:0005737">
    <property type="term" value="C:cytoplasm"/>
    <property type="evidence" value="ECO:0007669"/>
    <property type="project" value="UniProtKB-SubCell"/>
</dbReference>
<evidence type="ECO:0000256" key="2">
    <source>
        <dbReference type="ARBA" id="ARBA00005045"/>
    </source>
</evidence>
<evidence type="ECO:0000256" key="4">
    <source>
        <dbReference type="ARBA" id="ARBA00022490"/>
    </source>
</evidence>
<dbReference type="InterPro" id="IPR015866">
    <property type="entry name" value="Ser-tRNA-synth_1_N"/>
</dbReference>
<dbReference type="EC" id="6.1.1.11" evidence="12"/>
<feature type="binding site" evidence="14">
    <location>
        <begin position="278"/>
        <end position="281"/>
    </location>
    <ligand>
        <name>ATP</name>
        <dbReference type="ChEBI" id="CHEBI:30616"/>
    </ligand>
</feature>
<feature type="binding site" evidence="12 13">
    <location>
        <position position="285"/>
    </location>
    <ligand>
        <name>L-serine</name>
        <dbReference type="ChEBI" id="CHEBI:33384"/>
    </ligand>
</feature>
<feature type="domain" description="Aminoacyl-transfer RNA synthetases class-II family profile" evidence="15">
    <location>
        <begin position="139"/>
        <end position="409"/>
    </location>
</feature>
<evidence type="ECO:0000256" key="3">
    <source>
        <dbReference type="ARBA" id="ARBA00010728"/>
    </source>
</evidence>
<feature type="binding site" evidence="13">
    <location>
        <position position="262"/>
    </location>
    <ligand>
        <name>L-serine</name>
        <dbReference type="ChEBI" id="CHEBI:33384"/>
    </ligand>
</feature>
<dbReference type="PANTHER" id="PTHR43697">
    <property type="entry name" value="SERYL-TRNA SYNTHETASE"/>
    <property type="match status" value="1"/>
</dbReference>
<keyword evidence="9 12" id="KW-0030">Aminoacyl-tRNA synthetase</keyword>
<feature type="binding site" evidence="12 14">
    <location>
        <begin position="262"/>
        <end position="264"/>
    </location>
    <ligand>
        <name>ATP</name>
        <dbReference type="ChEBI" id="CHEBI:30616"/>
    </ligand>
</feature>
<feature type="binding site" evidence="13">
    <location>
        <position position="382"/>
    </location>
    <ligand>
        <name>L-serine</name>
        <dbReference type="ChEBI" id="CHEBI:33384"/>
    </ligand>
</feature>
<dbReference type="Gene3D" id="3.30.930.10">
    <property type="entry name" value="Bira Bifunctional Protein, Domain 2"/>
    <property type="match status" value="1"/>
</dbReference>
<dbReference type="HAMAP" id="MF_00176">
    <property type="entry name" value="Ser_tRNA_synth_type1"/>
    <property type="match status" value="1"/>
</dbReference>
<feature type="binding site" evidence="12">
    <location>
        <position position="278"/>
    </location>
    <ligand>
        <name>ATP</name>
        <dbReference type="ChEBI" id="CHEBI:30616"/>
    </ligand>
</feature>
<dbReference type="Proteomes" id="UP000178380">
    <property type="component" value="Unassembled WGS sequence"/>
</dbReference>
<dbReference type="SUPFAM" id="SSF46589">
    <property type="entry name" value="tRNA-binding arm"/>
    <property type="match status" value="1"/>
</dbReference>
<keyword evidence="5 12" id="KW-0436">Ligase</keyword>
<feature type="binding site" evidence="12">
    <location>
        <position position="384"/>
    </location>
    <ligand>
        <name>L-serine</name>
        <dbReference type="ChEBI" id="CHEBI:33384"/>
    </ligand>
</feature>
<feature type="binding site" evidence="12 14">
    <location>
        <begin position="349"/>
        <end position="352"/>
    </location>
    <ligand>
        <name>ATP</name>
        <dbReference type="ChEBI" id="CHEBI:30616"/>
    </ligand>
</feature>
<comment type="domain">
    <text evidence="12">Consists of two distinct domains, a catalytic core and a N-terminal extension that is involved in tRNA binding.</text>
</comment>
<dbReference type="InterPro" id="IPR045864">
    <property type="entry name" value="aa-tRNA-synth_II/BPL/LPL"/>
</dbReference>
<accession>A0A1G2HUA2</accession>
<keyword evidence="8 12" id="KW-0648">Protein biosynthesis</keyword>
<keyword evidence="4 12" id="KW-0963">Cytoplasm</keyword>
<organism evidence="16 17">
    <name type="scientific">Candidatus Staskawiczbacteria bacterium RIFCSPHIGHO2_02_FULL_34_10</name>
    <dbReference type="NCBI Taxonomy" id="1802205"/>
    <lineage>
        <taxon>Bacteria</taxon>
        <taxon>Candidatus Staskawicziibacteriota</taxon>
    </lineage>
</organism>
<evidence type="ECO:0000256" key="8">
    <source>
        <dbReference type="ARBA" id="ARBA00022917"/>
    </source>
</evidence>
<dbReference type="Pfam" id="PF00587">
    <property type="entry name" value="tRNA-synt_2b"/>
    <property type="match status" value="1"/>
</dbReference>
<feature type="binding site" evidence="12">
    <location>
        <begin position="231"/>
        <end position="233"/>
    </location>
    <ligand>
        <name>L-serine</name>
        <dbReference type="ChEBI" id="CHEBI:33384"/>
    </ligand>
</feature>
<evidence type="ECO:0000259" key="15">
    <source>
        <dbReference type="PROSITE" id="PS50862"/>
    </source>
</evidence>
<sequence length="424" mass="48286">MLDIKFIRENPKKVKEACDKKNVNNGDSLVDQILDLDIRKRSLLTSLEALRAKQNKFTKSASAKNSGETMDDIDKAKKNKLEIKTLEPDLQETEKKLEELLLQLPNIPFDDVPVGKDDTQNVVLRKVGKLPKFGFKEKDYMELGKDLDLIDTERASKVAGSRFGYLKSEMVLLEFALVNFAMEVARKKGFIPIIPPVMLKEQMARGTGYFELGDEKEAYYLPEDKMYLAGTSEQSLIAMRADETLALDDLPLRYIAFSTCFRREAGSYGKDTKGILRVHQFDKVEMVVFSKPEDSKKEHTLLLSIEEELMKKLGLPYQVINICTGDLGRPAAKKYDIEVWLPSEKKYRETHSTSNCTDFQARRLNIHYKDKAGRNNFANTLNGTAFAIGRTLIAILENYQQKDGSVKVPKVLQKYTGFKVIKKK</sequence>
<dbReference type="AlphaFoldDB" id="A0A1G2HUA2"/>
<dbReference type="InterPro" id="IPR006195">
    <property type="entry name" value="aa-tRNA-synth_II"/>
</dbReference>
<dbReference type="InterPro" id="IPR002317">
    <property type="entry name" value="Ser-tRNA-ligase_type_1"/>
</dbReference>
<keyword evidence="7 12" id="KW-0067">ATP-binding</keyword>
<feature type="site" description="Important for serine binding" evidence="13">
    <location>
        <position position="384"/>
    </location>
</feature>
<proteinExistence type="inferred from homology"/>
<comment type="catalytic activity">
    <reaction evidence="11 12">
        <text>tRNA(Ser) + L-serine + ATP = L-seryl-tRNA(Ser) + AMP + diphosphate + H(+)</text>
        <dbReference type="Rhea" id="RHEA:12292"/>
        <dbReference type="Rhea" id="RHEA-COMP:9669"/>
        <dbReference type="Rhea" id="RHEA-COMP:9703"/>
        <dbReference type="ChEBI" id="CHEBI:15378"/>
        <dbReference type="ChEBI" id="CHEBI:30616"/>
        <dbReference type="ChEBI" id="CHEBI:33019"/>
        <dbReference type="ChEBI" id="CHEBI:33384"/>
        <dbReference type="ChEBI" id="CHEBI:78442"/>
        <dbReference type="ChEBI" id="CHEBI:78533"/>
        <dbReference type="ChEBI" id="CHEBI:456215"/>
        <dbReference type="EC" id="6.1.1.11"/>
    </reaction>
</comment>
<comment type="catalytic activity">
    <reaction evidence="10 12">
        <text>tRNA(Sec) + L-serine + ATP = L-seryl-tRNA(Sec) + AMP + diphosphate + H(+)</text>
        <dbReference type="Rhea" id="RHEA:42580"/>
        <dbReference type="Rhea" id="RHEA-COMP:9742"/>
        <dbReference type="Rhea" id="RHEA-COMP:10128"/>
        <dbReference type="ChEBI" id="CHEBI:15378"/>
        <dbReference type="ChEBI" id="CHEBI:30616"/>
        <dbReference type="ChEBI" id="CHEBI:33019"/>
        <dbReference type="ChEBI" id="CHEBI:33384"/>
        <dbReference type="ChEBI" id="CHEBI:78442"/>
        <dbReference type="ChEBI" id="CHEBI:78533"/>
        <dbReference type="ChEBI" id="CHEBI:456215"/>
        <dbReference type="EC" id="6.1.1.11"/>
    </reaction>
</comment>
<comment type="caution">
    <text evidence="16">The sequence shown here is derived from an EMBL/GenBank/DDBJ whole genome shotgun (WGS) entry which is preliminary data.</text>
</comment>
<dbReference type="GO" id="GO:0016260">
    <property type="term" value="P:selenocysteine biosynthetic process"/>
    <property type="evidence" value="ECO:0007669"/>
    <property type="project" value="UniProtKB-UniRule"/>
</dbReference>
<evidence type="ECO:0000256" key="11">
    <source>
        <dbReference type="ARBA" id="ARBA00048823"/>
    </source>
</evidence>
<dbReference type="PRINTS" id="PR00981">
    <property type="entry name" value="TRNASYNTHSER"/>
</dbReference>
<evidence type="ECO:0000313" key="17">
    <source>
        <dbReference type="Proteomes" id="UP000178380"/>
    </source>
</evidence>
<evidence type="ECO:0000256" key="5">
    <source>
        <dbReference type="ARBA" id="ARBA00022598"/>
    </source>
</evidence>
<dbReference type="EMBL" id="MHOR01000036">
    <property type="protein sequence ID" value="OGZ66037.1"/>
    <property type="molecule type" value="Genomic_DNA"/>
</dbReference>
<dbReference type="InterPro" id="IPR033729">
    <property type="entry name" value="SerRS_core"/>
</dbReference>
<dbReference type="Gene3D" id="1.10.287.40">
    <property type="entry name" value="Serine-tRNA synthetase, tRNA binding domain"/>
    <property type="match status" value="1"/>
</dbReference>
<dbReference type="Pfam" id="PF02403">
    <property type="entry name" value="Seryl_tRNA_N"/>
    <property type="match status" value="1"/>
</dbReference>
<reference evidence="16 17" key="1">
    <citation type="journal article" date="2016" name="Nat. Commun.">
        <title>Thousands of microbial genomes shed light on interconnected biogeochemical processes in an aquifer system.</title>
        <authorList>
            <person name="Anantharaman K."/>
            <person name="Brown C.T."/>
            <person name="Hug L.A."/>
            <person name="Sharon I."/>
            <person name="Castelle C.J."/>
            <person name="Probst A.J."/>
            <person name="Thomas B.C."/>
            <person name="Singh A."/>
            <person name="Wilkins M.J."/>
            <person name="Karaoz U."/>
            <person name="Brodie E.L."/>
            <person name="Williams K.H."/>
            <person name="Hubbard S.S."/>
            <person name="Banfield J.F."/>
        </authorList>
    </citation>
    <scope>NUCLEOTIDE SEQUENCE [LARGE SCALE GENOMIC DNA]</scope>
</reference>
<evidence type="ECO:0000313" key="16">
    <source>
        <dbReference type="EMBL" id="OGZ66037.1"/>
    </source>
</evidence>
<dbReference type="InterPro" id="IPR042103">
    <property type="entry name" value="SerRS_1_N_sf"/>
</dbReference>
<comment type="subcellular location">
    <subcellularLocation>
        <location evidence="1 12">Cytoplasm</location>
    </subcellularLocation>
</comment>
<dbReference type="PANTHER" id="PTHR43697:SF1">
    <property type="entry name" value="SERINE--TRNA LIGASE"/>
    <property type="match status" value="1"/>
</dbReference>
<evidence type="ECO:0000256" key="14">
    <source>
        <dbReference type="PIRSR" id="PIRSR001529-2"/>
    </source>
</evidence>
<feature type="binding site" evidence="13">
    <location>
        <position position="231"/>
    </location>
    <ligand>
        <name>L-serine</name>
        <dbReference type="ChEBI" id="CHEBI:33384"/>
    </ligand>
</feature>
<dbReference type="PIRSF" id="PIRSF001529">
    <property type="entry name" value="Ser-tRNA-synth_IIa"/>
    <property type="match status" value="1"/>
</dbReference>
<dbReference type="InterPro" id="IPR010978">
    <property type="entry name" value="tRNA-bd_arm"/>
</dbReference>
<evidence type="ECO:0000256" key="13">
    <source>
        <dbReference type="PIRSR" id="PIRSR001529-1"/>
    </source>
</evidence>
<dbReference type="GO" id="GO:0005524">
    <property type="term" value="F:ATP binding"/>
    <property type="evidence" value="ECO:0007669"/>
    <property type="project" value="UniProtKB-UniRule"/>
</dbReference>
<comment type="subunit">
    <text evidence="12">Homodimer. The tRNA molecule binds across the dimer.</text>
</comment>
<dbReference type="GO" id="GO:0006434">
    <property type="term" value="P:seryl-tRNA aminoacylation"/>
    <property type="evidence" value="ECO:0007669"/>
    <property type="project" value="UniProtKB-UniRule"/>
</dbReference>
<comment type="similarity">
    <text evidence="3 12">Belongs to the class-II aminoacyl-tRNA synthetase family. Type-1 seryl-tRNA synthetase subfamily.</text>
</comment>
<keyword evidence="6 12" id="KW-0547">Nucleotide-binding</keyword>
<comment type="pathway">
    <text evidence="2 12">Aminoacyl-tRNA biosynthesis; selenocysteinyl-tRNA(Sec) biosynthesis; L-seryl-tRNA(Sec) from L-serine and tRNA(Sec): step 1/1.</text>
</comment>
<dbReference type="CDD" id="cd00770">
    <property type="entry name" value="SerRS_core"/>
    <property type="match status" value="1"/>
</dbReference>
<dbReference type="UniPathway" id="UPA00906">
    <property type="reaction ID" value="UER00895"/>
</dbReference>
<comment type="function">
    <text evidence="12">Catalyzes the attachment of serine to tRNA(Ser). Is also able to aminoacylate tRNA(Sec) with serine, to form the misacylated tRNA L-seryl-tRNA(Sec), which will be further converted into selenocysteinyl-tRNA(Sec).</text>
</comment>
<dbReference type="NCBIfam" id="TIGR00414">
    <property type="entry name" value="serS"/>
    <property type="match status" value="1"/>
</dbReference>
<name>A0A1G2HUA2_9BACT</name>